<sequence length="20" mass="2602">MAEEYWHIILKKEMKNPYDY</sequence>
<dbReference type="Proteomes" id="UP000593579">
    <property type="component" value="Unassembled WGS sequence"/>
</dbReference>
<dbReference type="EMBL" id="JABEZY010266741">
    <property type="protein sequence ID" value="MBA0755016.1"/>
    <property type="molecule type" value="Genomic_DNA"/>
</dbReference>
<evidence type="ECO:0000313" key="1">
    <source>
        <dbReference type="EMBL" id="MBA0755016.1"/>
    </source>
</evidence>
<evidence type="ECO:0000313" key="2">
    <source>
        <dbReference type="Proteomes" id="UP000593579"/>
    </source>
</evidence>
<keyword evidence="2" id="KW-1185">Reference proteome</keyword>
<dbReference type="AlphaFoldDB" id="A0A7J9D2U3"/>
<proteinExistence type="predicted"/>
<accession>A0A7J9D2U3</accession>
<protein>
    <submittedName>
        <fullName evidence="1">Uncharacterized protein</fullName>
    </submittedName>
</protein>
<name>A0A7J9D2U3_GOSGO</name>
<reference evidence="1 2" key="1">
    <citation type="journal article" date="2019" name="Genome Biol. Evol.">
        <title>Insights into the evolution of the New World diploid cottons (Gossypium, subgenus Houzingenia) based on genome sequencing.</title>
        <authorList>
            <person name="Grover C.E."/>
            <person name="Arick M.A. 2nd"/>
            <person name="Thrash A."/>
            <person name="Conover J.L."/>
            <person name="Sanders W.S."/>
            <person name="Peterson D.G."/>
            <person name="Frelichowski J.E."/>
            <person name="Scheffler J.A."/>
            <person name="Scheffler B.E."/>
            <person name="Wendel J.F."/>
        </authorList>
    </citation>
    <scope>NUCLEOTIDE SEQUENCE [LARGE SCALE GENOMIC DNA]</scope>
    <source>
        <strain evidence="1">5</strain>
        <tissue evidence="1">Leaf</tissue>
    </source>
</reference>
<gene>
    <name evidence="1" type="ORF">Gogos_005598</name>
</gene>
<organism evidence="1 2">
    <name type="scientific">Gossypium gossypioides</name>
    <name type="common">Mexican cotton</name>
    <name type="synonym">Selera gossypioides</name>
    <dbReference type="NCBI Taxonomy" id="34282"/>
    <lineage>
        <taxon>Eukaryota</taxon>
        <taxon>Viridiplantae</taxon>
        <taxon>Streptophyta</taxon>
        <taxon>Embryophyta</taxon>
        <taxon>Tracheophyta</taxon>
        <taxon>Spermatophyta</taxon>
        <taxon>Magnoliopsida</taxon>
        <taxon>eudicotyledons</taxon>
        <taxon>Gunneridae</taxon>
        <taxon>Pentapetalae</taxon>
        <taxon>rosids</taxon>
        <taxon>malvids</taxon>
        <taxon>Malvales</taxon>
        <taxon>Malvaceae</taxon>
        <taxon>Malvoideae</taxon>
        <taxon>Gossypium</taxon>
    </lineage>
</organism>
<comment type="caution">
    <text evidence="1">The sequence shown here is derived from an EMBL/GenBank/DDBJ whole genome shotgun (WGS) entry which is preliminary data.</text>
</comment>